<accession>A0ABZ2XCD7</accession>
<dbReference type="Pfam" id="PF08447">
    <property type="entry name" value="PAS_3"/>
    <property type="match status" value="1"/>
</dbReference>
<dbReference type="Gene3D" id="3.30.450.20">
    <property type="entry name" value="PAS domain"/>
    <property type="match status" value="1"/>
</dbReference>
<dbReference type="CDD" id="cd01949">
    <property type="entry name" value="GGDEF"/>
    <property type="match status" value="1"/>
</dbReference>
<feature type="transmembrane region" description="Helical" evidence="1">
    <location>
        <begin position="37"/>
        <end position="55"/>
    </location>
</feature>
<dbReference type="Gene3D" id="3.20.20.450">
    <property type="entry name" value="EAL domain"/>
    <property type="match status" value="1"/>
</dbReference>
<dbReference type="Pfam" id="PF00990">
    <property type="entry name" value="GGDEF"/>
    <property type="match status" value="1"/>
</dbReference>
<dbReference type="InterPro" id="IPR001633">
    <property type="entry name" value="EAL_dom"/>
</dbReference>
<keyword evidence="1" id="KW-1133">Transmembrane helix</keyword>
<gene>
    <name evidence="6" type="ORF">AADV58_09555</name>
</gene>
<dbReference type="InterPro" id="IPR043128">
    <property type="entry name" value="Rev_trsase/Diguanyl_cyclase"/>
</dbReference>
<feature type="domain" description="PAS" evidence="2">
    <location>
        <begin position="65"/>
        <end position="136"/>
    </location>
</feature>
<dbReference type="SMART" id="SM00267">
    <property type="entry name" value="GGDEF"/>
    <property type="match status" value="1"/>
</dbReference>
<evidence type="ECO:0000259" key="2">
    <source>
        <dbReference type="PROSITE" id="PS50112"/>
    </source>
</evidence>
<dbReference type="InterPro" id="IPR052155">
    <property type="entry name" value="Biofilm_reg_signaling"/>
</dbReference>
<keyword evidence="7" id="KW-1185">Reference proteome</keyword>
<evidence type="ECO:0000259" key="4">
    <source>
        <dbReference type="PROSITE" id="PS50883"/>
    </source>
</evidence>
<feature type="transmembrane region" description="Helical" evidence="1">
    <location>
        <begin position="12"/>
        <end position="31"/>
    </location>
</feature>
<dbReference type="CDD" id="cd00130">
    <property type="entry name" value="PAS"/>
    <property type="match status" value="1"/>
</dbReference>
<feature type="domain" description="GGDEF" evidence="5">
    <location>
        <begin position="224"/>
        <end position="356"/>
    </location>
</feature>
<dbReference type="CDD" id="cd01948">
    <property type="entry name" value="EAL"/>
    <property type="match status" value="1"/>
</dbReference>
<dbReference type="PANTHER" id="PTHR44757:SF2">
    <property type="entry name" value="BIOFILM ARCHITECTURE MAINTENANCE PROTEIN MBAA"/>
    <property type="match status" value="1"/>
</dbReference>
<dbReference type="SUPFAM" id="SSF55785">
    <property type="entry name" value="PYP-like sensor domain (PAS domain)"/>
    <property type="match status" value="1"/>
</dbReference>
<dbReference type="SMART" id="SM00052">
    <property type="entry name" value="EAL"/>
    <property type="match status" value="1"/>
</dbReference>
<organism evidence="6 7">
    <name type="scientific">Azonexus hydrophilus</name>
    <dbReference type="NCBI Taxonomy" id="418702"/>
    <lineage>
        <taxon>Bacteria</taxon>
        <taxon>Pseudomonadati</taxon>
        <taxon>Pseudomonadota</taxon>
        <taxon>Betaproteobacteria</taxon>
        <taxon>Rhodocyclales</taxon>
        <taxon>Azonexaceae</taxon>
        <taxon>Azonexus</taxon>
    </lineage>
</organism>
<dbReference type="Gene3D" id="2.10.70.100">
    <property type="match status" value="1"/>
</dbReference>
<dbReference type="Pfam" id="PF00563">
    <property type="entry name" value="EAL"/>
    <property type="match status" value="1"/>
</dbReference>
<dbReference type="PANTHER" id="PTHR44757">
    <property type="entry name" value="DIGUANYLATE CYCLASE DGCP"/>
    <property type="match status" value="1"/>
</dbReference>
<dbReference type="InterPro" id="IPR000700">
    <property type="entry name" value="PAS-assoc_C"/>
</dbReference>
<dbReference type="SUPFAM" id="SSF141868">
    <property type="entry name" value="EAL domain-like"/>
    <property type="match status" value="1"/>
</dbReference>
<dbReference type="InterPro" id="IPR001610">
    <property type="entry name" value="PAC"/>
</dbReference>
<dbReference type="InterPro" id="IPR029787">
    <property type="entry name" value="Nucleotide_cyclase"/>
</dbReference>
<dbReference type="InterPro" id="IPR035965">
    <property type="entry name" value="PAS-like_dom_sf"/>
</dbReference>
<proteinExistence type="predicted"/>
<dbReference type="NCBIfam" id="TIGR00229">
    <property type="entry name" value="sensory_box"/>
    <property type="match status" value="1"/>
</dbReference>
<keyword evidence="1" id="KW-0812">Transmembrane</keyword>
<dbReference type="NCBIfam" id="TIGR00254">
    <property type="entry name" value="GGDEF"/>
    <property type="match status" value="1"/>
</dbReference>
<evidence type="ECO:0000259" key="5">
    <source>
        <dbReference type="PROSITE" id="PS50887"/>
    </source>
</evidence>
<dbReference type="RefSeq" id="WP_341743027.1">
    <property type="nucleotide sequence ID" value="NZ_CP151406.1"/>
</dbReference>
<feature type="domain" description="EAL" evidence="4">
    <location>
        <begin position="365"/>
        <end position="621"/>
    </location>
</feature>
<dbReference type="SMART" id="SM00091">
    <property type="entry name" value="PAS"/>
    <property type="match status" value="1"/>
</dbReference>
<dbReference type="InterPro" id="IPR035919">
    <property type="entry name" value="EAL_sf"/>
</dbReference>
<dbReference type="SMART" id="SM00086">
    <property type="entry name" value="PAC"/>
    <property type="match status" value="1"/>
</dbReference>
<name>A0ABZ2XCD7_9RHOO</name>
<keyword evidence="1" id="KW-0472">Membrane</keyword>
<evidence type="ECO:0000313" key="6">
    <source>
        <dbReference type="EMBL" id="WZJ20206.1"/>
    </source>
</evidence>
<evidence type="ECO:0000256" key="1">
    <source>
        <dbReference type="SAM" id="Phobius"/>
    </source>
</evidence>
<dbReference type="Proteomes" id="UP001479520">
    <property type="component" value="Chromosome"/>
</dbReference>
<sequence>MPAVKASWLSSLQYPTAILGAIALAVVGLALNLLLPGLFSVLLLSVAGVAMLWLANAEFQHYRSISQAYQLAMQAAHDGFWDWDPVSKKLRVGSRLLQILGYREDFLPDTHAWLRLVHPDDVAFYNREVARHIKGETDHFYCEYRVLASDGQYRWIASRGLAVRDRHGTAYQMVGSVTDITERRQHQEELEFLARHDSLTGLPNRLLFAEQLQAAIDEAGRQQQTLAVLFIDLDRFKNINDSLGHRAGDRMLQTVSILLRNLLPAGSQLYRQGGDEFIIILPQSDGATALAVAQKLKDALGEPLVDDDTTFLSTASIGISLFPEDASDGETLLRHADAAMYAAKALGGNAIRFHTPQMDERLSLRISLETRLRKALQDDCFELHYQPKLSLADGRLVGAEALLRWRDGDNMIPPDQFIPVAEECGLIVPLGDWVIDRAARQIAEWRQLYGGIPPIAINLSPRQFWRPSVSQRILDTLAENGLPTSAMDVEVTESVVLDPGGDGVDQLSRLRAAGIGIALDDFGTGYSSLSYLQRLPVGSLKIDRAFITGLLDDEQQHNSEPLVRAIIAMAHSLSLEVVAEGVETQAQWDILAALGCDVVQGYLVSRPLPHAQFAERFLSQTPPAQG</sequence>
<reference evidence="6 7" key="1">
    <citation type="submission" date="2024-04" db="EMBL/GenBank/DDBJ databases">
        <title>Dissimilatory iodate-reducing microorganisms contribute to the enrichment of iodine in groundwater.</title>
        <authorList>
            <person name="Jiang Z."/>
        </authorList>
    </citation>
    <scope>NUCLEOTIDE SEQUENCE [LARGE SCALE GENOMIC DNA]</scope>
    <source>
        <strain evidence="6 7">NCP973</strain>
    </source>
</reference>
<protein>
    <submittedName>
        <fullName evidence="6">EAL domain-containing protein</fullName>
    </submittedName>
</protein>
<evidence type="ECO:0000259" key="3">
    <source>
        <dbReference type="PROSITE" id="PS50113"/>
    </source>
</evidence>
<dbReference type="Gene3D" id="3.30.70.270">
    <property type="match status" value="1"/>
</dbReference>
<dbReference type="SUPFAM" id="SSF55073">
    <property type="entry name" value="Nucleotide cyclase"/>
    <property type="match status" value="1"/>
</dbReference>
<feature type="domain" description="PAC" evidence="3">
    <location>
        <begin position="140"/>
        <end position="192"/>
    </location>
</feature>
<dbReference type="InterPro" id="IPR000160">
    <property type="entry name" value="GGDEF_dom"/>
</dbReference>
<evidence type="ECO:0000313" key="7">
    <source>
        <dbReference type="Proteomes" id="UP001479520"/>
    </source>
</evidence>
<dbReference type="PROSITE" id="PS50112">
    <property type="entry name" value="PAS"/>
    <property type="match status" value="1"/>
</dbReference>
<dbReference type="EMBL" id="CP151406">
    <property type="protein sequence ID" value="WZJ20206.1"/>
    <property type="molecule type" value="Genomic_DNA"/>
</dbReference>
<dbReference type="PROSITE" id="PS50113">
    <property type="entry name" value="PAC"/>
    <property type="match status" value="1"/>
</dbReference>
<dbReference type="PROSITE" id="PS50883">
    <property type="entry name" value="EAL"/>
    <property type="match status" value="1"/>
</dbReference>
<dbReference type="InterPro" id="IPR013655">
    <property type="entry name" value="PAS_fold_3"/>
</dbReference>
<dbReference type="PROSITE" id="PS50887">
    <property type="entry name" value="GGDEF"/>
    <property type="match status" value="1"/>
</dbReference>
<dbReference type="InterPro" id="IPR000014">
    <property type="entry name" value="PAS"/>
</dbReference>